<organism evidence="4 5">
    <name type="scientific">Nocardiopsis codii</name>
    <dbReference type="NCBI Taxonomy" id="3065942"/>
    <lineage>
        <taxon>Bacteria</taxon>
        <taxon>Bacillati</taxon>
        <taxon>Actinomycetota</taxon>
        <taxon>Actinomycetes</taxon>
        <taxon>Streptosporangiales</taxon>
        <taxon>Nocardiopsidaceae</taxon>
        <taxon>Nocardiopsis</taxon>
    </lineage>
</organism>
<comment type="similarity">
    <text evidence="1 3">Belongs to the short-chain dehydrogenases/reductases (SDR) family.</text>
</comment>
<dbReference type="Pfam" id="PF00106">
    <property type="entry name" value="adh_short"/>
    <property type="match status" value="1"/>
</dbReference>
<comment type="caution">
    <text evidence="4">The sequence shown here is derived from an EMBL/GenBank/DDBJ whole genome shotgun (WGS) entry which is preliminary data.</text>
</comment>
<dbReference type="PANTHER" id="PTHR24321:SF8">
    <property type="entry name" value="ESTRADIOL 17-BETA-DEHYDROGENASE 8-RELATED"/>
    <property type="match status" value="1"/>
</dbReference>
<dbReference type="InterPro" id="IPR036291">
    <property type="entry name" value="NAD(P)-bd_dom_sf"/>
</dbReference>
<dbReference type="EMBL" id="JAUZMY010000005">
    <property type="protein sequence ID" value="MEE2037028.1"/>
    <property type="molecule type" value="Genomic_DNA"/>
</dbReference>
<gene>
    <name evidence="4" type="ORF">Q8791_07325</name>
</gene>
<evidence type="ECO:0000313" key="5">
    <source>
        <dbReference type="Proteomes" id="UP001356095"/>
    </source>
</evidence>
<evidence type="ECO:0000256" key="3">
    <source>
        <dbReference type="RuleBase" id="RU000363"/>
    </source>
</evidence>
<dbReference type="PRINTS" id="PR00080">
    <property type="entry name" value="SDRFAMILY"/>
</dbReference>
<dbReference type="PANTHER" id="PTHR24321">
    <property type="entry name" value="DEHYDROGENASES, SHORT CHAIN"/>
    <property type="match status" value="1"/>
</dbReference>
<sequence>MGRFDNRTVLVTGGTGGMGASHVRAYHREGAHVVIADIAPDAGHALADELGERALFVRLDVTHGDDWDTAVRRIEDRFGPISVLVNNAGIQHAPALIEDTALAVWERTLSINLTGQFLGIKAVTPSLRRAGGGVIVNIASTMANGGTAMYAPYVASKWAVRGLTRSAALELGRDGIRVNSIHPGVVSTPLIHEPSAPGAAPISDFYSPEPFAVPRLAEPEDITRLLLFVTSEDASFATGSEFVLDGGLLLGPALQSEAAAT</sequence>
<name>A0ABU7K458_9ACTN</name>
<keyword evidence="2" id="KW-0560">Oxidoreductase</keyword>
<dbReference type="Gene3D" id="3.40.50.720">
    <property type="entry name" value="NAD(P)-binding Rossmann-like Domain"/>
    <property type="match status" value="1"/>
</dbReference>
<proteinExistence type="inferred from homology"/>
<dbReference type="InterPro" id="IPR020904">
    <property type="entry name" value="Sc_DH/Rdtase_CS"/>
</dbReference>
<evidence type="ECO:0000256" key="2">
    <source>
        <dbReference type="ARBA" id="ARBA00023002"/>
    </source>
</evidence>
<reference evidence="4 5" key="1">
    <citation type="submission" date="2023-08" db="EMBL/GenBank/DDBJ databases">
        <authorList>
            <person name="Girao M."/>
            <person name="Carvalho M.F."/>
        </authorList>
    </citation>
    <scope>NUCLEOTIDE SEQUENCE [LARGE SCALE GENOMIC DNA]</scope>
    <source>
        <strain evidence="4 5">CT-R113</strain>
    </source>
</reference>
<protein>
    <submittedName>
        <fullName evidence="4">SDR family oxidoreductase</fullName>
    </submittedName>
</protein>
<keyword evidence="5" id="KW-1185">Reference proteome</keyword>
<dbReference type="PROSITE" id="PS00061">
    <property type="entry name" value="ADH_SHORT"/>
    <property type="match status" value="1"/>
</dbReference>
<dbReference type="PRINTS" id="PR00081">
    <property type="entry name" value="GDHRDH"/>
</dbReference>
<dbReference type="RefSeq" id="WP_330090824.1">
    <property type="nucleotide sequence ID" value="NZ_JAUZMY010000005.1"/>
</dbReference>
<accession>A0ABU7K458</accession>
<dbReference type="Proteomes" id="UP001356095">
    <property type="component" value="Unassembled WGS sequence"/>
</dbReference>
<evidence type="ECO:0000256" key="1">
    <source>
        <dbReference type="ARBA" id="ARBA00006484"/>
    </source>
</evidence>
<dbReference type="SUPFAM" id="SSF51735">
    <property type="entry name" value="NAD(P)-binding Rossmann-fold domains"/>
    <property type="match status" value="1"/>
</dbReference>
<dbReference type="InterPro" id="IPR002347">
    <property type="entry name" value="SDR_fam"/>
</dbReference>
<evidence type="ECO:0000313" key="4">
    <source>
        <dbReference type="EMBL" id="MEE2037028.1"/>
    </source>
</evidence>